<dbReference type="EMBL" id="JASMWN010000002">
    <property type="protein sequence ID" value="MDU9002899.1"/>
    <property type="molecule type" value="Genomic_DNA"/>
</dbReference>
<reference evidence="4" key="1">
    <citation type="submission" date="2023-05" db="EMBL/GenBank/DDBJ databases">
        <title>Sedimentitalea sp. nov. JM2-8.</title>
        <authorList>
            <person name="Huang J."/>
        </authorList>
    </citation>
    <scope>NUCLEOTIDE SEQUENCE [LARGE SCALE GENOMIC DNA]</scope>
    <source>
        <strain evidence="4">KHS03</strain>
    </source>
</reference>
<feature type="domain" description="Amidohydrolase-related" evidence="2">
    <location>
        <begin position="92"/>
        <end position="382"/>
    </location>
</feature>
<comment type="caution">
    <text evidence="3">The sequence shown here is derived from an EMBL/GenBank/DDBJ whole genome shotgun (WGS) entry which is preliminary data.</text>
</comment>
<keyword evidence="1" id="KW-0456">Lyase</keyword>
<accession>A0ABU3V9Q7</accession>
<dbReference type="InterPro" id="IPR032466">
    <property type="entry name" value="Metal_Hydrolase"/>
</dbReference>
<dbReference type="PANTHER" id="PTHR21240">
    <property type="entry name" value="2-AMINO-3-CARBOXYLMUCONATE-6-SEMIALDEHYDE DECARBOXYLASE"/>
    <property type="match status" value="1"/>
</dbReference>
<dbReference type="SUPFAM" id="SSF51556">
    <property type="entry name" value="Metallo-dependent hydrolases"/>
    <property type="match status" value="1"/>
</dbReference>
<gene>
    <name evidence="3" type="ORF">QO231_03400</name>
</gene>
<dbReference type="Gene3D" id="3.20.20.140">
    <property type="entry name" value="Metal-dependent hydrolases"/>
    <property type="match status" value="1"/>
</dbReference>
<evidence type="ECO:0000313" key="3">
    <source>
        <dbReference type="EMBL" id="MDU9002899.1"/>
    </source>
</evidence>
<proteinExistence type="predicted"/>
<dbReference type="Proteomes" id="UP001255416">
    <property type="component" value="Unassembled WGS sequence"/>
</dbReference>
<organism evidence="3 4">
    <name type="scientific">Sedimentitalea todarodis</name>
    <dbReference type="NCBI Taxonomy" id="1631240"/>
    <lineage>
        <taxon>Bacteria</taxon>
        <taxon>Pseudomonadati</taxon>
        <taxon>Pseudomonadota</taxon>
        <taxon>Alphaproteobacteria</taxon>
        <taxon>Rhodobacterales</taxon>
        <taxon>Paracoccaceae</taxon>
        <taxon>Sedimentitalea</taxon>
    </lineage>
</organism>
<evidence type="ECO:0000259" key="2">
    <source>
        <dbReference type="Pfam" id="PF04909"/>
    </source>
</evidence>
<dbReference type="InterPro" id="IPR006680">
    <property type="entry name" value="Amidohydro-rel"/>
</dbReference>
<dbReference type="PANTHER" id="PTHR21240:SF28">
    <property type="entry name" value="ISO-OROTATE DECARBOXYLASE (EUROFUNG)"/>
    <property type="match status" value="1"/>
</dbReference>
<keyword evidence="4" id="KW-1185">Reference proteome</keyword>
<dbReference type="Pfam" id="PF04909">
    <property type="entry name" value="Amidohydro_2"/>
    <property type="match status" value="1"/>
</dbReference>
<protein>
    <submittedName>
        <fullName evidence="3">Amidohydrolase family protein</fullName>
    </submittedName>
</protein>
<sequence>MRNGFWIFDADRHVHEPLDLWQEYLPSHMSDYIPMLAYLDRGEPLSERMTVEGPSGPLHLPPDLMVSGEPVMDISKSAKIEIAAAAVDRPEDLALGATAAGHLGAMDKDGIDAALLLPSYAGYLVAMPHREPHVAAAFAEAYNRWLADLCAADPQRLRGAALIARYDPEAMIDQAKFALDQGWTSVVVRPNPIAGRLLGDEADAPFWTFCAENGLRVAVHEAAHARTETAGADRFSSRFSQHACSHPMEQMMAFLSLLESGTFERNPDLKVAFLEAGAGWMVHWLWRLDELEYAHLAGEVAQTIRKKPSEYFKAQCIIGFEPDEPFLNETIAYLGEEHLVFGSDFPHLDHGDDIVAEALALDLPEARLRGAIGTNARKFFGLS</sequence>
<evidence type="ECO:0000256" key="1">
    <source>
        <dbReference type="ARBA" id="ARBA00023239"/>
    </source>
</evidence>
<evidence type="ECO:0000313" key="4">
    <source>
        <dbReference type="Proteomes" id="UP001255416"/>
    </source>
</evidence>
<name>A0ABU3V9Q7_9RHOB</name>
<dbReference type="InterPro" id="IPR032465">
    <property type="entry name" value="ACMSD"/>
</dbReference>
<dbReference type="RefSeq" id="WP_316773363.1">
    <property type="nucleotide sequence ID" value="NZ_JASMWN010000002.1"/>
</dbReference>